<organism evidence="1 2">
    <name type="scientific">Camellia lanceoleosa</name>
    <dbReference type="NCBI Taxonomy" id="1840588"/>
    <lineage>
        <taxon>Eukaryota</taxon>
        <taxon>Viridiplantae</taxon>
        <taxon>Streptophyta</taxon>
        <taxon>Embryophyta</taxon>
        <taxon>Tracheophyta</taxon>
        <taxon>Spermatophyta</taxon>
        <taxon>Magnoliopsida</taxon>
        <taxon>eudicotyledons</taxon>
        <taxon>Gunneridae</taxon>
        <taxon>Pentapetalae</taxon>
        <taxon>asterids</taxon>
        <taxon>Ericales</taxon>
        <taxon>Theaceae</taxon>
        <taxon>Camellia</taxon>
    </lineage>
</organism>
<keyword evidence="2" id="KW-1185">Reference proteome</keyword>
<evidence type="ECO:0000313" key="1">
    <source>
        <dbReference type="EMBL" id="KAI8024970.1"/>
    </source>
</evidence>
<reference evidence="1 2" key="1">
    <citation type="journal article" date="2022" name="Plant J.">
        <title>Chromosome-level genome of Camellia lanceoleosa provides a valuable resource for understanding genome evolution and self-incompatibility.</title>
        <authorList>
            <person name="Gong W."/>
            <person name="Xiao S."/>
            <person name="Wang L."/>
            <person name="Liao Z."/>
            <person name="Chang Y."/>
            <person name="Mo W."/>
            <person name="Hu G."/>
            <person name="Li W."/>
            <person name="Zhao G."/>
            <person name="Zhu H."/>
            <person name="Hu X."/>
            <person name="Ji K."/>
            <person name="Xiang X."/>
            <person name="Song Q."/>
            <person name="Yuan D."/>
            <person name="Jin S."/>
            <person name="Zhang L."/>
        </authorList>
    </citation>
    <scope>NUCLEOTIDE SEQUENCE [LARGE SCALE GENOMIC DNA]</scope>
    <source>
        <strain evidence="1">SQ_2022a</strain>
    </source>
</reference>
<comment type="caution">
    <text evidence="1">The sequence shown here is derived from an EMBL/GenBank/DDBJ whole genome shotgun (WGS) entry which is preliminary data.</text>
</comment>
<evidence type="ECO:0000313" key="2">
    <source>
        <dbReference type="Proteomes" id="UP001060215"/>
    </source>
</evidence>
<protein>
    <submittedName>
        <fullName evidence="1">Disease resistance protein</fullName>
    </submittedName>
</protein>
<dbReference type="Proteomes" id="UP001060215">
    <property type="component" value="Chromosome 3"/>
</dbReference>
<gene>
    <name evidence="1" type="ORF">LOK49_LG02G03228</name>
</gene>
<sequence length="495" mass="57528">MECVNVEVECLTEAETLNLFMRNVKEHQTALDPQVKETAERVAKKCARLPLVIVTVARSMKGVNEIHEWRNAKQIMDKEKGLFKQLKFSYSRLKDEQAQHCFLYCALYPKDCSIGRKELIEYWIAKGLIREMGNRESMYRKGYTILNKLINTYLLEEGEWKEFVKMHDLIRDMALKITLTSPRFMNDIEELPSEPPICPHLTTLLFRDNWSKVLRIPDSFFMHMPRLKVLDFSCTAIESLPNSISMLENLHLLLLRGCCELKYVPSLEKLKALEHFELTHSQIEEVPQGIEELVNLRKLELSYSDILGMSPCRKLCRLTQLHYLRIQRTKVEVSAEELLCLKQLKDLVVEFHNVQELTKYVKSVQCKSLESYSLEVGIVDKERLTCVYKSKYLSSNGVDAVVPHSDMEELRIGRWDNHISLSDIQSLRDARVWDCENVEEIIVEVETSDRGGHREDDGNTITLPNLKILFLEGLPRLKSIYKGIMVCESLQQIEI</sequence>
<name>A0ACC0IHF0_9ERIC</name>
<accession>A0ACC0IHF0</accession>
<dbReference type="EMBL" id="CM045760">
    <property type="protein sequence ID" value="KAI8024970.1"/>
    <property type="molecule type" value="Genomic_DNA"/>
</dbReference>
<proteinExistence type="predicted"/>